<evidence type="ECO:0000256" key="4">
    <source>
        <dbReference type="ARBA" id="ARBA00023136"/>
    </source>
</evidence>
<accession>A0A7J7BWY7</accession>
<feature type="domain" description="Late embryogenesis abundant protein LEA-2 subgroup" evidence="5">
    <location>
        <begin position="50"/>
        <end position="140"/>
    </location>
</feature>
<gene>
    <name evidence="6" type="ORF">HS088_TW22G00071</name>
</gene>
<dbReference type="InParanoid" id="A0A7J7BWY7"/>
<keyword evidence="2" id="KW-0812">Transmembrane</keyword>
<evidence type="ECO:0000313" key="7">
    <source>
        <dbReference type="Proteomes" id="UP000593562"/>
    </source>
</evidence>
<proteinExistence type="predicted"/>
<protein>
    <recommendedName>
        <fullName evidence="5">Late embryogenesis abundant protein LEA-2 subgroup domain-containing protein</fullName>
    </recommendedName>
</protein>
<dbReference type="AlphaFoldDB" id="A0A7J7BWY7"/>
<evidence type="ECO:0000256" key="1">
    <source>
        <dbReference type="ARBA" id="ARBA00004167"/>
    </source>
</evidence>
<name>A0A7J7BWY7_TRIWF</name>
<dbReference type="PANTHER" id="PTHR31234:SF72">
    <property type="entry name" value="NDR1_HIN1-LIKE PROTEIN 6"/>
    <property type="match status" value="1"/>
</dbReference>
<evidence type="ECO:0000313" key="6">
    <source>
        <dbReference type="EMBL" id="KAF5726393.1"/>
    </source>
</evidence>
<keyword evidence="3" id="KW-1133">Transmembrane helix</keyword>
<dbReference type="InterPro" id="IPR044839">
    <property type="entry name" value="NDR1-like"/>
</dbReference>
<organism evidence="6 7">
    <name type="scientific">Tripterygium wilfordii</name>
    <name type="common">Thunder God vine</name>
    <dbReference type="NCBI Taxonomy" id="458696"/>
    <lineage>
        <taxon>Eukaryota</taxon>
        <taxon>Viridiplantae</taxon>
        <taxon>Streptophyta</taxon>
        <taxon>Embryophyta</taxon>
        <taxon>Tracheophyta</taxon>
        <taxon>Spermatophyta</taxon>
        <taxon>Magnoliopsida</taxon>
        <taxon>eudicotyledons</taxon>
        <taxon>Gunneridae</taxon>
        <taxon>Pentapetalae</taxon>
        <taxon>rosids</taxon>
        <taxon>fabids</taxon>
        <taxon>Celastrales</taxon>
        <taxon>Celastraceae</taxon>
        <taxon>Tripterygium</taxon>
    </lineage>
</organism>
<dbReference type="PANTHER" id="PTHR31234">
    <property type="entry name" value="LATE EMBRYOGENESIS ABUNDANT (LEA) HYDROXYPROLINE-RICH GLYCOPROTEIN FAMILY"/>
    <property type="match status" value="1"/>
</dbReference>
<keyword evidence="4" id="KW-0472">Membrane</keyword>
<evidence type="ECO:0000259" key="5">
    <source>
        <dbReference type="Pfam" id="PF03168"/>
    </source>
</evidence>
<dbReference type="GO" id="GO:0005886">
    <property type="term" value="C:plasma membrane"/>
    <property type="evidence" value="ECO:0007669"/>
    <property type="project" value="TreeGrafter"/>
</dbReference>
<dbReference type="InterPro" id="IPR004864">
    <property type="entry name" value="LEA_2"/>
</dbReference>
<reference evidence="6 7" key="1">
    <citation type="journal article" date="2020" name="Nat. Commun.">
        <title>Genome of Tripterygium wilfordii and identification of cytochrome P450 involved in triptolide biosynthesis.</title>
        <authorList>
            <person name="Tu L."/>
            <person name="Su P."/>
            <person name="Zhang Z."/>
            <person name="Gao L."/>
            <person name="Wang J."/>
            <person name="Hu T."/>
            <person name="Zhou J."/>
            <person name="Zhang Y."/>
            <person name="Zhao Y."/>
            <person name="Liu Y."/>
            <person name="Song Y."/>
            <person name="Tong Y."/>
            <person name="Lu Y."/>
            <person name="Yang J."/>
            <person name="Xu C."/>
            <person name="Jia M."/>
            <person name="Peters R.J."/>
            <person name="Huang L."/>
            <person name="Gao W."/>
        </authorList>
    </citation>
    <scope>NUCLEOTIDE SEQUENCE [LARGE SCALE GENOMIC DNA]</scope>
    <source>
        <strain evidence="7">cv. XIE 37</strain>
        <tissue evidence="6">Leaf</tissue>
    </source>
</reference>
<keyword evidence="7" id="KW-1185">Reference proteome</keyword>
<dbReference type="Pfam" id="PF03168">
    <property type="entry name" value="LEA_2"/>
    <property type="match status" value="1"/>
</dbReference>
<dbReference type="GO" id="GO:0098542">
    <property type="term" value="P:defense response to other organism"/>
    <property type="evidence" value="ECO:0007669"/>
    <property type="project" value="InterPro"/>
</dbReference>
<comment type="subcellular location">
    <subcellularLocation>
        <location evidence="1">Membrane</location>
        <topology evidence="1">Single-pass membrane protein</topology>
    </subcellularLocation>
</comment>
<dbReference type="EMBL" id="JAAARO010000022">
    <property type="protein sequence ID" value="KAF5726393.1"/>
    <property type="molecule type" value="Genomic_DNA"/>
</dbReference>
<sequence length="177" mass="19423">MPNIGSIPWTYRYHQYPPWTHQNITCSIITSTASDHLLTGVTFLEFTVAVKAENPNEQIGFIYGKDGSVMVSYQGSTLCSGKIPNFRQPGKNTSTLNIVLKGKSEFGNGLQEALMDNRNSGKIPLVVQVKAPVTVVIGEFPLREIVALVNNSLVVDNLSPHKKAKILSSQITYGFEV</sequence>
<evidence type="ECO:0000256" key="2">
    <source>
        <dbReference type="ARBA" id="ARBA00022692"/>
    </source>
</evidence>
<evidence type="ECO:0000256" key="3">
    <source>
        <dbReference type="ARBA" id="ARBA00022989"/>
    </source>
</evidence>
<comment type="caution">
    <text evidence="6">The sequence shown here is derived from an EMBL/GenBank/DDBJ whole genome shotgun (WGS) entry which is preliminary data.</text>
</comment>
<dbReference type="Proteomes" id="UP000593562">
    <property type="component" value="Unassembled WGS sequence"/>
</dbReference>